<dbReference type="Proteomes" id="UP001460270">
    <property type="component" value="Unassembled WGS sequence"/>
</dbReference>
<comment type="caution">
    <text evidence="5">Lacks conserved residue(s) required for the propagation of feature annotation.</text>
</comment>
<evidence type="ECO:0000256" key="2">
    <source>
        <dbReference type="ARBA" id="ARBA00022729"/>
    </source>
</evidence>
<keyword evidence="5" id="KW-0245">EGF-like domain</keyword>
<dbReference type="SMART" id="SM00082">
    <property type="entry name" value="LRRCT"/>
    <property type="match status" value="1"/>
</dbReference>
<keyword evidence="7" id="KW-1133">Transmembrane helix</keyword>
<dbReference type="SMART" id="SM00181">
    <property type="entry name" value="EGF"/>
    <property type="match status" value="1"/>
</dbReference>
<dbReference type="Gene3D" id="2.10.25.10">
    <property type="entry name" value="Laminin"/>
    <property type="match status" value="1"/>
</dbReference>
<evidence type="ECO:0000313" key="10">
    <source>
        <dbReference type="Proteomes" id="UP001460270"/>
    </source>
</evidence>
<reference evidence="10" key="1">
    <citation type="submission" date="2024-04" db="EMBL/GenBank/DDBJ databases">
        <title>Salinicola lusitanus LLJ914,a marine bacterium isolated from the Okinawa Trough.</title>
        <authorList>
            <person name="Li J."/>
        </authorList>
    </citation>
    <scope>NUCLEOTIDE SEQUENCE [LARGE SCALE GENOMIC DNA]</scope>
</reference>
<dbReference type="SMART" id="SM00365">
    <property type="entry name" value="LRR_SD22"/>
    <property type="match status" value="3"/>
</dbReference>
<dbReference type="InterPro" id="IPR001611">
    <property type="entry name" value="Leu-rich_rpt"/>
</dbReference>
<evidence type="ECO:0000256" key="1">
    <source>
        <dbReference type="ARBA" id="ARBA00022614"/>
    </source>
</evidence>
<keyword evidence="10" id="KW-1185">Reference proteome</keyword>
<feature type="disulfide bond" evidence="5">
    <location>
        <begin position="351"/>
        <end position="360"/>
    </location>
</feature>
<dbReference type="Pfam" id="PF00008">
    <property type="entry name" value="EGF"/>
    <property type="match status" value="1"/>
</dbReference>
<dbReference type="PANTHER" id="PTHR24366">
    <property type="entry name" value="IG(IMMUNOGLOBULIN) AND LRR(LEUCINE RICH REPEAT) DOMAINS"/>
    <property type="match status" value="1"/>
</dbReference>
<comment type="caution">
    <text evidence="9">The sequence shown here is derived from an EMBL/GenBank/DDBJ whole genome shotgun (WGS) entry which is preliminary data.</text>
</comment>
<dbReference type="SUPFAM" id="SSF49265">
    <property type="entry name" value="Fibronectin type III"/>
    <property type="match status" value="1"/>
</dbReference>
<feature type="region of interest" description="Disordered" evidence="6">
    <location>
        <begin position="527"/>
        <end position="572"/>
    </location>
</feature>
<feature type="domain" description="EGF-like" evidence="8">
    <location>
        <begin position="325"/>
        <end position="361"/>
    </location>
</feature>
<accession>A0AAW0PI93</accession>
<dbReference type="InterPro" id="IPR036116">
    <property type="entry name" value="FN3_sf"/>
</dbReference>
<dbReference type="PROSITE" id="PS00022">
    <property type="entry name" value="EGF_1"/>
    <property type="match status" value="1"/>
</dbReference>
<dbReference type="SUPFAM" id="SSF57196">
    <property type="entry name" value="EGF/Laminin"/>
    <property type="match status" value="1"/>
</dbReference>
<feature type="region of interest" description="Disordered" evidence="6">
    <location>
        <begin position="468"/>
        <end position="492"/>
    </location>
</feature>
<evidence type="ECO:0000256" key="7">
    <source>
        <dbReference type="SAM" id="Phobius"/>
    </source>
</evidence>
<name>A0AAW0PI93_9GOBI</name>
<dbReference type="AlphaFoldDB" id="A0AAW0PI93"/>
<dbReference type="Gene3D" id="3.80.10.10">
    <property type="entry name" value="Ribonuclease Inhibitor"/>
    <property type="match status" value="2"/>
</dbReference>
<keyword evidence="4 5" id="KW-1015">Disulfide bond</keyword>
<dbReference type="InterPro" id="IPR000483">
    <property type="entry name" value="Cys-rich_flank_reg_C"/>
</dbReference>
<feature type="compositionally biased region" description="Low complexity" evidence="6">
    <location>
        <begin position="532"/>
        <end position="552"/>
    </location>
</feature>
<evidence type="ECO:0000256" key="4">
    <source>
        <dbReference type="ARBA" id="ARBA00023157"/>
    </source>
</evidence>
<dbReference type="PROSITE" id="PS51450">
    <property type="entry name" value="LRR"/>
    <property type="match status" value="1"/>
</dbReference>
<sequence length="584" mass="63738">MLDISQNQLTKIPDGAFEMLQQLKNLDLSSNQISHISKDSFLGLVQLERLYLYGNQIQNIQTGAFESLQNLLELKLQENLLISLPVLSFPRLLLLDLSYNNIPALGPADLEIPHLEALKVSSLGLTSLDANLIASLVNLHYLDISMNQLVEVPSALRQDSLKGLIRLNLAGNPLRELKVEDFHKLSGLQELDLSGLNLQSIPQGLLDNFPRLVHLTAAENPFNCLCPLAWFSVWLREKALNLERPEETRCHFPLVNAGKMLSELEYKDFGCLHTTTVRVSQSTFESDVATDPSPIHTNSTSRPFLQVSEPSSMVSSVSTQTTDSDPHQCAVPCHNGGRCQVDQLGQRSCQCPVGTAGVYCETREDPLKPWSTDMPVVVPISSRHVTATSILLDLHGFIQTQPHIRGIRLTYRNLSGPDHRPIILRVPASYPEYTLRGLRPNCTYSVCASPLMEKVLRLNSSGEMLSCTEARTASSSPAPQEPRFTTPGPQSGSGKPALAALAVLLGLALLAGTVLCVRSKRTKAGLELETGSSEAPSPAASEHSASASQQQPDSVTAVSSQHNHSSVGELYLSNNNVRLKPAHV</sequence>
<keyword evidence="7" id="KW-0812">Transmembrane</keyword>
<evidence type="ECO:0000256" key="3">
    <source>
        <dbReference type="ARBA" id="ARBA00022737"/>
    </source>
</evidence>
<feature type="compositionally biased region" description="Polar residues" evidence="6">
    <location>
        <begin position="553"/>
        <end position="572"/>
    </location>
</feature>
<feature type="compositionally biased region" description="Polar residues" evidence="6">
    <location>
        <begin position="468"/>
        <end position="478"/>
    </location>
</feature>
<evidence type="ECO:0000313" key="9">
    <source>
        <dbReference type="EMBL" id="KAK7929565.1"/>
    </source>
</evidence>
<dbReference type="PANTHER" id="PTHR24366:SF112">
    <property type="entry name" value="VASORIN"/>
    <property type="match status" value="1"/>
</dbReference>
<feature type="disulfide bond" evidence="5">
    <location>
        <begin position="329"/>
        <end position="339"/>
    </location>
</feature>
<dbReference type="PROSITE" id="PS50026">
    <property type="entry name" value="EGF_3"/>
    <property type="match status" value="1"/>
</dbReference>
<dbReference type="SMART" id="SM00369">
    <property type="entry name" value="LRR_TYP"/>
    <property type="match status" value="7"/>
</dbReference>
<keyword evidence="3" id="KW-0677">Repeat</keyword>
<dbReference type="InterPro" id="IPR003591">
    <property type="entry name" value="Leu-rich_rpt_typical-subtyp"/>
</dbReference>
<evidence type="ECO:0000259" key="8">
    <source>
        <dbReference type="PROSITE" id="PS50026"/>
    </source>
</evidence>
<keyword evidence="7" id="KW-0472">Membrane</keyword>
<dbReference type="CDD" id="cd00054">
    <property type="entry name" value="EGF_CA"/>
    <property type="match status" value="1"/>
</dbReference>
<evidence type="ECO:0000256" key="5">
    <source>
        <dbReference type="PROSITE-ProRule" id="PRU00076"/>
    </source>
</evidence>
<keyword evidence="1" id="KW-0433">Leucine-rich repeat</keyword>
<feature type="transmembrane region" description="Helical" evidence="7">
    <location>
        <begin position="497"/>
        <end position="517"/>
    </location>
</feature>
<gene>
    <name evidence="9" type="ORF">WMY93_005960</name>
</gene>
<evidence type="ECO:0000256" key="6">
    <source>
        <dbReference type="SAM" id="MobiDB-lite"/>
    </source>
</evidence>
<proteinExistence type="predicted"/>
<keyword evidence="2" id="KW-0732">Signal</keyword>
<protein>
    <recommendedName>
        <fullName evidence="8">EGF-like domain-containing protein</fullName>
    </recommendedName>
</protein>
<dbReference type="InterPro" id="IPR000742">
    <property type="entry name" value="EGF"/>
</dbReference>
<dbReference type="SUPFAM" id="SSF52058">
    <property type="entry name" value="L domain-like"/>
    <property type="match status" value="1"/>
</dbReference>
<organism evidence="9 10">
    <name type="scientific">Mugilogobius chulae</name>
    <name type="common">yellowstripe goby</name>
    <dbReference type="NCBI Taxonomy" id="88201"/>
    <lineage>
        <taxon>Eukaryota</taxon>
        <taxon>Metazoa</taxon>
        <taxon>Chordata</taxon>
        <taxon>Craniata</taxon>
        <taxon>Vertebrata</taxon>
        <taxon>Euteleostomi</taxon>
        <taxon>Actinopterygii</taxon>
        <taxon>Neopterygii</taxon>
        <taxon>Teleostei</taxon>
        <taxon>Neoteleostei</taxon>
        <taxon>Acanthomorphata</taxon>
        <taxon>Gobiaria</taxon>
        <taxon>Gobiiformes</taxon>
        <taxon>Gobioidei</taxon>
        <taxon>Gobiidae</taxon>
        <taxon>Gobionellinae</taxon>
        <taxon>Mugilogobius</taxon>
    </lineage>
</organism>
<dbReference type="Pfam" id="PF13855">
    <property type="entry name" value="LRR_8"/>
    <property type="match status" value="2"/>
</dbReference>
<dbReference type="InterPro" id="IPR032675">
    <property type="entry name" value="LRR_dom_sf"/>
</dbReference>
<dbReference type="EMBL" id="JBBPFD010000004">
    <property type="protein sequence ID" value="KAK7929565.1"/>
    <property type="molecule type" value="Genomic_DNA"/>
</dbReference>